<protein>
    <submittedName>
        <fullName evidence="4">Protein-glutamine gamma-glutamyltransferase</fullName>
        <ecNumber evidence="4">2.3.2.13</ecNumber>
    </submittedName>
</protein>
<proteinExistence type="inferred from homology"/>
<comment type="caution">
    <text evidence="4">The sequence shown here is derived from an EMBL/GenBank/DDBJ whole genome shotgun (WGS) entry which is preliminary data.</text>
</comment>
<dbReference type="GO" id="GO:0003810">
    <property type="term" value="F:protein-glutamine gamma-glutamyltransferase activity"/>
    <property type="evidence" value="ECO:0007669"/>
    <property type="project" value="UniProtKB-EC"/>
</dbReference>
<keyword evidence="2" id="KW-0749">Sporulation</keyword>
<dbReference type="RefSeq" id="WP_209481112.1">
    <property type="nucleotide sequence ID" value="NZ_JAGGKK010000014.1"/>
</dbReference>
<dbReference type="HAMAP" id="MF_00727">
    <property type="entry name" value="Tgl"/>
    <property type="match status" value="1"/>
</dbReference>
<keyword evidence="5" id="KW-1185">Reference proteome</keyword>
<evidence type="ECO:0000256" key="3">
    <source>
        <dbReference type="ARBA" id="ARBA00023315"/>
    </source>
</evidence>
<dbReference type="EMBL" id="JAGGKK010000014">
    <property type="protein sequence ID" value="MBP1949622.1"/>
    <property type="molecule type" value="Genomic_DNA"/>
</dbReference>
<dbReference type="Proteomes" id="UP001519328">
    <property type="component" value="Unassembled WGS sequence"/>
</dbReference>
<evidence type="ECO:0000256" key="1">
    <source>
        <dbReference type="ARBA" id="ARBA00022679"/>
    </source>
</evidence>
<dbReference type="NCBIfam" id="NF002869">
    <property type="entry name" value="PRK03187.1"/>
    <property type="match status" value="1"/>
</dbReference>
<evidence type="ECO:0000313" key="4">
    <source>
        <dbReference type="EMBL" id="MBP1949622.1"/>
    </source>
</evidence>
<keyword evidence="3 4" id="KW-0012">Acyltransferase</keyword>
<reference evidence="4 5" key="1">
    <citation type="submission" date="2021-03" db="EMBL/GenBank/DDBJ databases">
        <title>Genomic Encyclopedia of Type Strains, Phase IV (KMG-IV): sequencing the most valuable type-strain genomes for metagenomic binning, comparative biology and taxonomic classification.</title>
        <authorList>
            <person name="Goeker M."/>
        </authorList>
    </citation>
    <scope>NUCLEOTIDE SEQUENCE [LARGE SCALE GENOMIC DNA]</scope>
    <source>
        <strain evidence="4 5">DSM 21085</strain>
    </source>
</reference>
<accession>A0ABS4HGR4</accession>
<name>A0ABS4HGR4_9BACI</name>
<organism evidence="4 5">
    <name type="scientific">Virgibacillus litoralis</name>
    <dbReference type="NCBI Taxonomy" id="578221"/>
    <lineage>
        <taxon>Bacteria</taxon>
        <taxon>Bacillati</taxon>
        <taxon>Bacillota</taxon>
        <taxon>Bacilli</taxon>
        <taxon>Bacillales</taxon>
        <taxon>Bacillaceae</taxon>
        <taxon>Virgibacillus</taxon>
    </lineage>
</organism>
<evidence type="ECO:0000313" key="5">
    <source>
        <dbReference type="Proteomes" id="UP001519328"/>
    </source>
</evidence>
<dbReference type="EC" id="2.3.2.13" evidence="4"/>
<evidence type="ECO:0000256" key="2">
    <source>
        <dbReference type="ARBA" id="ARBA00022969"/>
    </source>
</evidence>
<dbReference type="InterPro" id="IPR020916">
    <property type="entry name" value="Gln_gamma-glutamylTfrase_bac"/>
</dbReference>
<dbReference type="Pfam" id="PF20085">
    <property type="entry name" value="TGL"/>
    <property type="match status" value="1"/>
</dbReference>
<sequence length="278" mass="32074">MIQIAGKPFQQNDIWHTGNEEKMIIHVMNESPTVYSYQTTDELAFELKLRKNIMLGARAMNQSKARFAVFEDSRCNPQYWILTQVGGFQLRQGVEPSEAIRDIYVNSSLYAFECAGAMLIIYYHSVLNVIGELAFNKLFANIYIYSWNADTDLGLTNYYSEKFIPGDVVYFNNPDFDPRFSYSRGENAVVLGNDLYFGHGPGILTERKMIRKLNSRRKRGASQSAYLMNLIIRPSFKKLAEYTSPSRDYYVPKLESAIIEHNESSIPFDRYRNMLSGF</sequence>
<gene>
    <name evidence="4" type="ORF">J2Z82_002562</name>
</gene>
<keyword evidence="1 4" id="KW-0808">Transferase</keyword>